<dbReference type="InterPro" id="IPR038765">
    <property type="entry name" value="Papain-like_cys_pep_sf"/>
</dbReference>
<evidence type="ECO:0000256" key="1">
    <source>
        <dbReference type="ARBA" id="ARBA00008455"/>
    </source>
</evidence>
<dbReference type="SUPFAM" id="SSF54001">
    <property type="entry name" value="Cysteine proteinases"/>
    <property type="match status" value="1"/>
</dbReference>
<dbReference type="AlphaFoldDB" id="A0A644YYY9"/>
<dbReference type="CDD" id="cd02619">
    <property type="entry name" value="Peptidase_C1"/>
    <property type="match status" value="1"/>
</dbReference>
<dbReference type="GO" id="GO:0006508">
    <property type="term" value="P:proteolysis"/>
    <property type="evidence" value="ECO:0007669"/>
    <property type="project" value="InterPro"/>
</dbReference>
<reference evidence="4" key="1">
    <citation type="submission" date="2019-08" db="EMBL/GenBank/DDBJ databases">
        <authorList>
            <person name="Kucharzyk K."/>
            <person name="Murdoch R.W."/>
            <person name="Higgins S."/>
            <person name="Loffler F."/>
        </authorList>
    </citation>
    <scope>NUCLEOTIDE SEQUENCE</scope>
</reference>
<dbReference type="Pfam" id="PF18560">
    <property type="entry name" value="Lectin_like"/>
    <property type="match status" value="1"/>
</dbReference>
<proteinExistence type="inferred from homology"/>
<evidence type="ECO:0000313" key="4">
    <source>
        <dbReference type="EMBL" id="MPM33692.1"/>
    </source>
</evidence>
<feature type="region of interest" description="Disordered" evidence="2">
    <location>
        <begin position="47"/>
        <end position="70"/>
    </location>
</feature>
<dbReference type="PANTHER" id="PTHR12411">
    <property type="entry name" value="CYSTEINE PROTEASE FAMILY C1-RELATED"/>
    <property type="match status" value="1"/>
</dbReference>
<sequence>MRLTRSVLFAAACIFLLFPVLSASGSWRTAPLNPEFLAQRTGESFSLHSMDEPGRRNTAQRRSLGEEPSPLDLSHVRAPVHFSGIRGGGDVSAAAVSFPSSFSLPAEGRMTPIRDQAPYGTCWAFGAFASLESFFAGQGEGNLDFSEWHLAYFAYVDEGEGLPGFTGNTDPHFGGDPIFDQGGNAWMSAALLARWTGAVTEADRPYQNVTPWPEESRPLSSDRAAKRLEHVLYLGSAPDMDSIKYALTHYGAVRIGVRWPWWDFEDQVLSPSFAFYNYDPVGFQSGGHAVAIAGWDDDFPAANFVRDPGRNGAWLVKNSWGEAWGNDGYFWVSYADPTLNSPSAYIGGEPDTFDSVYQYDPLGWVTGYGTGNETAWFANVFAASEGRSGLAEVLQAVSFYSAASESSYRIEIRRNVSRAAPFENAPVSVKEGVLGPSGYHTVRLDREVFLSPDSLFSVAVKITTPGYAFPVPLESFESGYSDKVEAEPGQSFISADGVSWSDLTALPGHEKSNVCLKAFTSFEETSGGGCSSRGEIGFAGLLLLLPLVPVLWRRGK</sequence>
<accession>A0A644YYY9</accession>
<dbReference type="InterPro" id="IPR013128">
    <property type="entry name" value="Peptidase_C1A"/>
</dbReference>
<protein>
    <recommendedName>
        <fullName evidence="3">Peptidase C1A papain C-terminal domain-containing protein</fullName>
    </recommendedName>
</protein>
<dbReference type="InterPro" id="IPR000668">
    <property type="entry name" value="Peptidase_C1A_C"/>
</dbReference>
<dbReference type="PROSITE" id="PS00639">
    <property type="entry name" value="THIOL_PROTEASE_HIS"/>
    <property type="match status" value="1"/>
</dbReference>
<dbReference type="Gene3D" id="3.90.70.10">
    <property type="entry name" value="Cysteine proteinases"/>
    <property type="match status" value="1"/>
</dbReference>
<evidence type="ECO:0000259" key="3">
    <source>
        <dbReference type="SMART" id="SM00645"/>
    </source>
</evidence>
<dbReference type="InterPro" id="IPR040528">
    <property type="entry name" value="Lectin-like"/>
</dbReference>
<comment type="caution">
    <text evidence="4">The sequence shown here is derived from an EMBL/GenBank/DDBJ whole genome shotgun (WGS) entry which is preliminary data.</text>
</comment>
<dbReference type="SMART" id="SM00645">
    <property type="entry name" value="Pept_C1"/>
    <property type="match status" value="1"/>
</dbReference>
<gene>
    <name evidence="4" type="ORF">SDC9_80270</name>
</gene>
<dbReference type="InterPro" id="IPR000169">
    <property type="entry name" value="Pept_cys_AS"/>
</dbReference>
<dbReference type="EMBL" id="VSSQ01006733">
    <property type="protein sequence ID" value="MPM33692.1"/>
    <property type="molecule type" value="Genomic_DNA"/>
</dbReference>
<dbReference type="GO" id="GO:0008234">
    <property type="term" value="F:cysteine-type peptidase activity"/>
    <property type="evidence" value="ECO:0007669"/>
    <property type="project" value="InterPro"/>
</dbReference>
<dbReference type="Pfam" id="PF00112">
    <property type="entry name" value="Peptidase_C1"/>
    <property type="match status" value="1"/>
</dbReference>
<dbReference type="InterPro" id="IPR025660">
    <property type="entry name" value="Pept_his_AS"/>
</dbReference>
<comment type="similarity">
    <text evidence="1">Belongs to the peptidase C1 family.</text>
</comment>
<feature type="domain" description="Peptidase C1A papain C-terminal" evidence="3">
    <location>
        <begin position="104"/>
        <end position="346"/>
    </location>
</feature>
<name>A0A644YYY9_9ZZZZ</name>
<evidence type="ECO:0000256" key="2">
    <source>
        <dbReference type="SAM" id="MobiDB-lite"/>
    </source>
</evidence>
<organism evidence="4">
    <name type="scientific">bioreactor metagenome</name>
    <dbReference type="NCBI Taxonomy" id="1076179"/>
    <lineage>
        <taxon>unclassified sequences</taxon>
        <taxon>metagenomes</taxon>
        <taxon>ecological metagenomes</taxon>
    </lineage>
</organism>
<dbReference type="PROSITE" id="PS00139">
    <property type="entry name" value="THIOL_PROTEASE_CYS"/>
    <property type="match status" value="1"/>
</dbReference>